<protein>
    <recommendedName>
        <fullName evidence="3">HPt domain-containing protein</fullName>
    </recommendedName>
</protein>
<dbReference type="GO" id="GO:0004672">
    <property type="term" value="F:protein kinase activity"/>
    <property type="evidence" value="ECO:0007669"/>
    <property type="project" value="UniProtKB-ARBA"/>
</dbReference>
<dbReference type="SUPFAM" id="SSF47226">
    <property type="entry name" value="Histidine-containing phosphotransfer domain, HPT domain"/>
    <property type="match status" value="1"/>
</dbReference>
<dbReference type="Gene3D" id="1.20.120.160">
    <property type="entry name" value="HPT domain"/>
    <property type="match status" value="1"/>
</dbReference>
<sequence>MILDPQRVQDITRNKTALIKTLAQLFLSELPDMIDSIELSFSQGDKKALSNAVHRLKSALGNFASSSYYQEVGALETRALELDATQWQTDWLTAKNKLDTLIIELKQMAGL</sequence>
<keyword evidence="2" id="KW-0597">Phosphoprotein</keyword>
<feature type="modified residue" description="Phosphohistidine" evidence="2">
    <location>
        <position position="54"/>
    </location>
</feature>
<feature type="domain" description="HPt" evidence="3">
    <location>
        <begin position="15"/>
        <end position="111"/>
    </location>
</feature>
<dbReference type="KEGG" id="zal:AZF00_04875"/>
<dbReference type="InterPro" id="IPR008207">
    <property type="entry name" value="Sig_transdc_His_kin_Hpt_dom"/>
</dbReference>
<gene>
    <name evidence="4" type="ORF">AZF00_04875</name>
</gene>
<dbReference type="RefSeq" id="WP_008246397.1">
    <property type="nucleotide sequence ID" value="NZ_CP014544.1"/>
</dbReference>
<dbReference type="InterPro" id="IPR036641">
    <property type="entry name" value="HPT_dom_sf"/>
</dbReference>
<evidence type="ECO:0000256" key="1">
    <source>
        <dbReference type="ARBA" id="ARBA00023012"/>
    </source>
</evidence>
<evidence type="ECO:0000313" key="4">
    <source>
        <dbReference type="EMBL" id="AMO67671.1"/>
    </source>
</evidence>
<accession>A0A127M386</accession>
<dbReference type="STRING" id="1470434.AZF00_04875"/>
<dbReference type="Pfam" id="PF01627">
    <property type="entry name" value="Hpt"/>
    <property type="match status" value="1"/>
</dbReference>
<dbReference type="PROSITE" id="PS50894">
    <property type="entry name" value="HPT"/>
    <property type="match status" value="1"/>
</dbReference>
<dbReference type="Proteomes" id="UP000074119">
    <property type="component" value="Chromosome"/>
</dbReference>
<name>A0A127M386_9GAMM</name>
<evidence type="ECO:0000256" key="2">
    <source>
        <dbReference type="PROSITE-ProRule" id="PRU00110"/>
    </source>
</evidence>
<reference evidence="4 5" key="1">
    <citation type="submission" date="2015-12" db="EMBL/GenBank/DDBJ databases">
        <authorList>
            <person name="Shamseldin A."/>
            <person name="Moawad H."/>
            <person name="Abd El-Rahim W.M."/>
            <person name="Sadowsky M.J."/>
        </authorList>
    </citation>
    <scope>NUCLEOTIDE SEQUENCE [LARGE SCALE GENOMIC DNA]</scope>
    <source>
        <strain evidence="4 5">SM2</strain>
    </source>
</reference>
<keyword evidence="1" id="KW-0902">Two-component regulatory system</keyword>
<dbReference type="GO" id="GO:0000160">
    <property type="term" value="P:phosphorelay signal transduction system"/>
    <property type="evidence" value="ECO:0007669"/>
    <property type="project" value="UniProtKB-KW"/>
</dbReference>
<proteinExistence type="predicted"/>
<dbReference type="AlphaFoldDB" id="A0A127M386"/>
<dbReference type="EMBL" id="CP014544">
    <property type="protein sequence ID" value="AMO67671.1"/>
    <property type="molecule type" value="Genomic_DNA"/>
</dbReference>
<evidence type="ECO:0000259" key="3">
    <source>
        <dbReference type="PROSITE" id="PS50894"/>
    </source>
</evidence>
<evidence type="ECO:0000313" key="5">
    <source>
        <dbReference type="Proteomes" id="UP000074119"/>
    </source>
</evidence>
<organism evidence="4 5">
    <name type="scientific">Zhongshania aliphaticivorans</name>
    <dbReference type="NCBI Taxonomy" id="1470434"/>
    <lineage>
        <taxon>Bacteria</taxon>
        <taxon>Pseudomonadati</taxon>
        <taxon>Pseudomonadota</taxon>
        <taxon>Gammaproteobacteria</taxon>
        <taxon>Cellvibrionales</taxon>
        <taxon>Spongiibacteraceae</taxon>
        <taxon>Zhongshania</taxon>
    </lineage>
</organism>